<sequence length="101" mass="10650">SPFSSGYAQEVLRSYAPPKTDCIHCFTLLMVVENAASSSSSCFATRTTPTSSAKATSVVSAGNSRWRRPSYMTFHKSGPKTPAVTSCTAVPAPSRSAGVDR</sequence>
<proteinExistence type="predicted"/>
<dbReference type="EMBL" id="GEDC01007550">
    <property type="protein sequence ID" value="JAS29748.1"/>
    <property type="molecule type" value="Transcribed_RNA"/>
</dbReference>
<name>A0A1B6DVN2_9HEMI</name>
<feature type="non-terminal residue" evidence="4">
    <location>
        <position position="1"/>
    </location>
</feature>
<feature type="region of interest" description="Disordered" evidence="1">
    <location>
        <begin position="74"/>
        <end position="101"/>
    </location>
</feature>
<organism evidence="4">
    <name type="scientific">Clastoptera arizonana</name>
    <name type="common">Arizona spittle bug</name>
    <dbReference type="NCBI Taxonomy" id="38151"/>
    <lineage>
        <taxon>Eukaryota</taxon>
        <taxon>Metazoa</taxon>
        <taxon>Ecdysozoa</taxon>
        <taxon>Arthropoda</taxon>
        <taxon>Hexapoda</taxon>
        <taxon>Insecta</taxon>
        <taxon>Pterygota</taxon>
        <taxon>Neoptera</taxon>
        <taxon>Paraneoptera</taxon>
        <taxon>Hemiptera</taxon>
        <taxon>Auchenorrhyncha</taxon>
        <taxon>Cercopoidea</taxon>
        <taxon>Clastopteridae</taxon>
        <taxon>Clastoptera</taxon>
    </lineage>
</organism>
<dbReference type="EMBL" id="GEDC01030881">
    <property type="protein sequence ID" value="JAS06417.1"/>
    <property type="molecule type" value="Transcribed_RNA"/>
</dbReference>
<evidence type="ECO:0000313" key="2">
    <source>
        <dbReference type="EMBL" id="JAS06417.1"/>
    </source>
</evidence>
<evidence type="ECO:0000313" key="4">
    <source>
        <dbReference type="EMBL" id="JAS29748.1"/>
    </source>
</evidence>
<reference evidence="4" key="1">
    <citation type="submission" date="2015-12" db="EMBL/GenBank/DDBJ databases">
        <title>De novo transcriptome assembly of four potential Pierce s Disease insect vectors from Arizona vineyards.</title>
        <authorList>
            <person name="Tassone E.E."/>
        </authorList>
    </citation>
    <scope>NUCLEOTIDE SEQUENCE</scope>
</reference>
<protein>
    <submittedName>
        <fullName evidence="4">Uncharacterized protein</fullName>
    </submittedName>
</protein>
<evidence type="ECO:0000313" key="3">
    <source>
        <dbReference type="EMBL" id="JAS27422.1"/>
    </source>
</evidence>
<dbReference type="AlphaFoldDB" id="A0A1B6DVN2"/>
<gene>
    <name evidence="4" type="ORF">g.44147</name>
    <name evidence="2" type="ORF">g.44148</name>
    <name evidence="3" type="ORF">g.44150</name>
</gene>
<accession>A0A1B6DVN2</accession>
<evidence type="ECO:0000256" key="1">
    <source>
        <dbReference type="SAM" id="MobiDB-lite"/>
    </source>
</evidence>
<dbReference type="EMBL" id="GEDC01009876">
    <property type="protein sequence ID" value="JAS27422.1"/>
    <property type="molecule type" value="Transcribed_RNA"/>
</dbReference>